<evidence type="ECO:0000256" key="4">
    <source>
        <dbReference type="ARBA" id="ARBA00022448"/>
    </source>
</evidence>
<reference evidence="17 18" key="1">
    <citation type="journal article" date="2024" name="G3 (Bethesda)">
        <title>Genome assembly of Hibiscus sabdariffa L. provides insights into metabolisms of medicinal natural products.</title>
        <authorList>
            <person name="Kim T."/>
        </authorList>
    </citation>
    <scope>NUCLEOTIDE SEQUENCE [LARGE SCALE GENOMIC DNA]</scope>
    <source>
        <strain evidence="17">TK-2024</strain>
        <tissue evidence="17">Old leaves</tissue>
    </source>
</reference>
<dbReference type="EMBL" id="JBBPBM010000237">
    <property type="protein sequence ID" value="KAK8499319.1"/>
    <property type="molecule type" value="Genomic_DNA"/>
</dbReference>
<evidence type="ECO:0000256" key="15">
    <source>
        <dbReference type="RuleBase" id="RU000488"/>
    </source>
</evidence>
<dbReference type="PANTHER" id="PTHR45635:SF14">
    <property type="entry name" value="ADP_ATP TRANSLOCASE"/>
    <property type="match status" value="1"/>
</dbReference>
<evidence type="ECO:0000256" key="6">
    <source>
        <dbReference type="ARBA" id="ARBA00022692"/>
    </source>
</evidence>
<evidence type="ECO:0000256" key="11">
    <source>
        <dbReference type="ARBA" id="ARBA00023136"/>
    </source>
</evidence>
<organism evidence="17 18">
    <name type="scientific">Hibiscus sabdariffa</name>
    <name type="common">roselle</name>
    <dbReference type="NCBI Taxonomy" id="183260"/>
    <lineage>
        <taxon>Eukaryota</taxon>
        <taxon>Viridiplantae</taxon>
        <taxon>Streptophyta</taxon>
        <taxon>Embryophyta</taxon>
        <taxon>Tracheophyta</taxon>
        <taxon>Spermatophyta</taxon>
        <taxon>Magnoliopsida</taxon>
        <taxon>eudicotyledons</taxon>
        <taxon>Gunneridae</taxon>
        <taxon>Pentapetalae</taxon>
        <taxon>rosids</taxon>
        <taxon>malvids</taxon>
        <taxon>Malvales</taxon>
        <taxon>Malvaceae</taxon>
        <taxon>Malvoideae</taxon>
        <taxon>Hibiscus</taxon>
    </lineage>
</organism>
<dbReference type="InterPro" id="IPR002067">
    <property type="entry name" value="MCP"/>
</dbReference>
<evidence type="ECO:0000256" key="7">
    <source>
        <dbReference type="ARBA" id="ARBA00022737"/>
    </source>
</evidence>
<evidence type="ECO:0000313" key="18">
    <source>
        <dbReference type="Proteomes" id="UP001472677"/>
    </source>
</evidence>
<evidence type="ECO:0000256" key="1">
    <source>
        <dbReference type="ARBA" id="ARBA00004448"/>
    </source>
</evidence>
<comment type="subcellular location">
    <subcellularLocation>
        <location evidence="16">Membrane</location>
        <topology evidence="16">Multi-pass membrane protein</topology>
    </subcellularLocation>
    <subcellularLocation>
        <location evidence="1">Mitochondrion inner membrane</location>
        <topology evidence="1">Multi-pass membrane protein</topology>
    </subcellularLocation>
</comment>
<keyword evidence="8" id="KW-0999">Mitochondrion inner membrane</keyword>
<evidence type="ECO:0000256" key="8">
    <source>
        <dbReference type="ARBA" id="ARBA00022792"/>
    </source>
</evidence>
<dbReference type="SUPFAM" id="SSF103506">
    <property type="entry name" value="Mitochondrial carrier"/>
    <property type="match status" value="1"/>
</dbReference>
<keyword evidence="18" id="KW-1185">Reference proteome</keyword>
<dbReference type="InterPro" id="IPR018108">
    <property type="entry name" value="MCP_transmembrane"/>
</dbReference>
<keyword evidence="11 14" id="KW-0472">Membrane</keyword>
<dbReference type="Gene3D" id="1.50.40.10">
    <property type="entry name" value="Mitochondrial carrier domain"/>
    <property type="match status" value="1"/>
</dbReference>
<feature type="non-terminal residue" evidence="17">
    <location>
        <position position="239"/>
    </location>
</feature>
<evidence type="ECO:0000256" key="14">
    <source>
        <dbReference type="PROSITE-ProRule" id="PRU00282"/>
    </source>
</evidence>
<keyword evidence="10" id="KW-0496">Mitochondrion</keyword>
<dbReference type="PRINTS" id="PR00926">
    <property type="entry name" value="MITOCARRIER"/>
</dbReference>
<evidence type="ECO:0000256" key="5">
    <source>
        <dbReference type="ARBA" id="ARBA00022449"/>
    </source>
</evidence>
<comment type="catalytic activity">
    <reaction evidence="12">
        <text>ADP(in) + ATP(out) = ADP(out) + ATP(in)</text>
        <dbReference type="Rhea" id="RHEA:34999"/>
        <dbReference type="ChEBI" id="CHEBI:30616"/>
        <dbReference type="ChEBI" id="CHEBI:456216"/>
    </reaction>
    <physiologicalReaction direction="left-to-right" evidence="12">
        <dbReference type="Rhea" id="RHEA:35000"/>
    </physiologicalReaction>
</comment>
<comment type="caution">
    <text evidence="17">The sequence shown here is derived from an EMBL/GenBank/DDBJ whole genome shotgun (WGS) entry which is preliminary data.</text>
</comment>
<comment type="similarity">
    <text evidence="2 15">Belongs to the mitochondrial carrier (TC 2.A.29) family.</text>
</comment>
<evidence type="ECO:0000256" key="3">
    <source>
        <dbReference type="ARBA" id="ARBA00011245"/>
    </source>
</evidence>
<dbReference type="InterPro" id="IPR023395">
    <property type="entry name" value="MCP_dom_sf"/>
</dbReference>
<evidence type="ECO:0000256" key="13">
    <source>
        <dbReference type="ARBA" id="ARBA00045250"/>
    </source>
</evidence>
<sequence>MSLWRGNTAKLIPLLSNVVRDDYWKWCAGNLGSGVVAGASSFLFVYSLDYAQTRLPNDAKAAKKGGERQFNCLIDVYKKTLKSDGNAGLYRGFNVSCVTSFCTEAYTSEFLLLVRNGAGLASYPINTVCRRMMTSGEAFKSKSSMDAFTQIVKKGSAKFLFKGAGANILHAIAVTAAKLVPAEPENFKARFGFVLSSLPFIIPLSAFSANSLPHMPYSFCFVDPWDGMAAVIIISLLPL</sequence>
<protein>
    <recommendedName>
        <fullName evidence="16">ADP/ATP translocase</fullName>
    </recommendedName>
    <alternativeName>
        <fullName evidence="16">ADP,ATP carrier protein</fullName>
    </alternativeName>
</protein>
<keyword evidence="5" id="KW-0050">Antiport</keyword>
<proteinExistence type="inferred from homology"/>
<evidence type="ECO:0000313" key="17">
    <source>
        <dbReference type="EMBL" id="KAK8499319.1"/>
    </source>
</evidence>
<feature type="repeat" description="Solcar" evidence="14">
    <location>
        <begin position="25"/>
        <end position="117"/>
    </location>
</feature>
<keyword evidence="9" id="KW-1133">Transmembrane helix</keyword>
<comment type="subunit">
    <text evidence="3 16">Monomer.</text>
</comment>
<dbReference type="Pfam" id="PF00153">
    <property type="entry name" value="Mito_carr"/>
    <property type="match status" value="2"/>
</dbReference>
<dbReference type="PROSITE" id="PS50920">
    <property type="entry name" value="SOLCAR"/>
    <property type="match status" value="1"/>
</dbReference>
<keyword evidence="6 14" id="KW-0812">Transmembrane</keyword>
<evidence type="ECO:0000256" key="12">
    <source>
        <dbReference type="ARBA" id="ARBA00024143"/>
    </source>
</evidence>
<keyword evidence="7" id="KW-0677">Repeat</keyword>
<name>A0ABR2AYY4_9ROSI</name>
<dbReference type="PANTHER" id="PTHR45635">
    <property type="entry name" value="ADP,ATP CARRIER PROTEIN 1-RELATED-RELATED"/>
    <property type="match status" value="1"/>
</dbReference>
<gene>
    <name evidence="17" type="ORF">V6N12_036968</name>
</gene>
<keyword evidence="4 15" id="KW-0813">Transport</keyword>
<comment type="function">
    <text evidence="13">ADP:ATP antiporter that mediates import of ADP into the mitochondrial matrix for ATP synthesis, and export of ATP out to fuel the cell. Cycles between the cytoplasmic-open state (c-state) and the matrix-open state (m-state): operates by the alternating access mechanism with a single substrate-binding site intermittently exposed to either the cytosolic (c-state) or matrix (m-state) side of the inner mitochondrial membrane.</text>
</comment>
<evidence type="ECO:0000256" key="9">
    <source>
        <dbReference type="ARBA" id="ARBA00022989"/>
    </source>
</evidence>
<evidence type="ECO:0000256" key="16">
    <source>
        <dbReference type="RuleBase" id="RU368008"/>
    </source>
</evidence>
<evidence type="ECO:0000256" key="2">
    <source>
        <dbReference type="ARBA" id="ARBA00006375"/>
    </source>
</evidence>
<dbReference type="Proteomes" id="UP001472677">
    <property type="component" value="Unassembled WGS sequence"/>
</dbReference>
<accession>A0ABR2AYY4</accession>
<evidence type="ECO:0000256" key="10">
    <source>
        <dbReference type="ARBA" id="ARBA00023128"/>
    </source>
</evidence>
<comment type="function">
    <text evidence="16">Catalyzes the exchange of ADP and ATP across the membrane.</text>
</comment>
<dbReference type="InterPro" id="IPR002113">
    <property type="entry name" value="ADT_euk_type"/>
</dbReference>